<dbReference type="PANTHER" id="PTHR43792:SF1">
    <property type="entry name" value="N-ACETYLTRANSFERASE DOMAIN-CONTAINING PROTEIN"/>
    <property type="match status" value="1"/>
</dbReference>
<gene>
    <name evidence="2" type="ORF">PG996_012492</name>
</gene>
<dbReference type="SUPFAM" id="SSF55729">
    <property type="entry name" value="Acyl-CoA N-acyltransferases (Nat)"/>
    <property type="match status" value="1"/>
</dbReference>
<dbReference type="EMBL" id="JAQQWM010000008">
    <property type="protein sequence ID" value="KAK8053191.1"/>
    <property type="molecule type" value="Genomic_DNA"/>
</dbReference>
<dbReference type="Gene3D" id="3.40.630.30">
    <property type="match status" value="1"/>
</dbReference>
<protein>
    <recommendedName>
        <fullName evidence="1">N-acetyltransferase domain-containing protein</fullName>
    </recommendedName>
</protein>
<evidence type="ECO:0000259" key="1">
    <source>
        <dbReference type="Pfam" id="PF13302"/>
    </source>
</evidence>
<comment type="caution">
    <text evidence="2">The sequence shown here is derived from an EMBL/GenBank/DDBJ whole genome shotgun (WGS) entry which is preliminary data.</text>
</comment>
<dbReference type="InterPro" id="IPR016181">
    <property type="entry name" value="Acyl_CoA_acyltransferase"/>
</dbReference>
<dbReference type="InterPro" id="IPR051531">
    <property type="entry name" value="N-acetyltransferase"/>
</dbReference>
<evidence type="ECO:0000313" key="3">
    <source>
        <dbReference type="Proteomes" id="UP001446871"/>
    </source>
</evidence>
<evidence type="ECO:0000313" key="2">
    <source>
        <dbReference type="EMBL" id="KAK8053191.1"/>
    </source>
</evidence>
<accession>A0ABR1U2R3</accession>
<name>A0ABR1U2R3_9PEZI</name>
<sequence>MPANPSSPRFYLEPLSEGKHSQGIYELWTKPGNLAGTMETAPDLEATRTIIRDRAYGAKPGVVNFAIMAGPESPLYGLMTAAAPGSSPPPPPTKLINEELSDAAKPAPKIIGFTGILRVAPEEAGWYVAGSCRGRGVATEAVAAMLGKYWEAQPATTEVIAYISEGNVVSERVAARAGFVRAMERTSTQGSVLPNGLVTECDHRVWVAKKPV</sequence>
<dbReference type="InterPro" id="IPR000182">
    <property type="entry name" value="GNAT_dom"/>
</dbReference>
<feature type="domain" description="N-acetyltransferase" evidence="1">
    <location>
        <begin position="11"/>
        <end position="180"/>
    </location>
</feature>
<dbReference type="Pfam" id="PF13302">
    <property type="entry name" value="Acetyltransf_3"/>
    <property type="match status" value="1"/>
</dbReference>
<dbReference type="Proteomes" id="UP001446871">
    <property type="component" value="Unassembled WGS sequence"/>
</dbReference>
<reference evidence="2 3" key="1">
    <citation type="submission" date="2023-01" db="EMBL/GenBank/DDBJ databases">
        <title>Analysis of 21 Apiospora genomes using comparative genomics revels a genus with tremendous synthesis potential of carbohydrate active enzymes and secondary metabolites.</title>
        <authorList>
            <person name="Sorensen T."/>
        </authorList>
    </citation>
    <scope>NUCLEOTIDE SEQUENCE [LARGE SCALE GENOMIC DNA]</scope>
    <source>
        <strain evidence="2 3">CBS 83171</strain>
    </source>
</reference>
<organism evidence="2 3">
    <name type="scientific">Apiospora saccharicola</name>
    <dbReference type="NCBI Taxonomy" id="335842"/>
    <lineage>
        <taxon>Eukaryota</taxon>
        <taxon>Fungi</taxon>
        <taxon>Dikarya</taxon>
        <taxon>Ascomycota</taxon>
        <taxon>Pezizomycotina</taxon>
        <taxon>Sordariomycetes</taxon>
        <taxon>Xylariomycetidae</taxon>
        <taxon>Amphisphaeriales</taxon>
        <taxon>Apiosporaceae</taxon>
        <taxon>Apiospora</taxon>
    </lineage>
</organism>
<dbReference type="PANTHER" id="PTHR43792">
    <property type="entry name" value="GNAT FAMILY, PUTATIVE (AFU_ORTHOLOGUE AFUA_3G00765)-RELATED-RELATED"/>
    <property type="match status" value="1"/>
</dbReference>
<keyword evidence="3" id="KW-1185">Reference proteome</keyword>
<proteinExistence type="predicted"/>